<gene>
    <name evidence="1" type="ORF">LCGC14_1452300</name>
</gene>
<dbReference type="AlphaFoldDB" id="A0A0F9MJ82"/>
<accession>A0A0F9MJ82</accession>
<name>A0A0F9MJ82_9ZZZZ</name>
<feature type="non-terminal residue" evidence="1">
    <location>
        <position position="1"/>
    </location>
</feature>
<reference evidence="1" key="1">
    <citation type="journal article" date="2015" name="Nature">
        <title>Complex archaea that bridge the gap between prokaryotes and eukaryotes.</title>
        <authorList>
            <person name="Spang A."/>
            <person name="Saw J.H."/>
            <person name="Jorgensen S.L."/>
            <person name="Zaremba-Niedzwiedzka K."/>
            <person name="Martijn J."/>
            <person name="Lind A.E."/>
            <person name="van Eijk R."/>
            <person name="Schleper C."/>
            <person name="Guy L."/>
            <person name="Ettema T.J."/>
        </authorList>
    </citation>
    <scope>NUCLEOTIDE SEQUENCE</scope>
</reference>
<proteinExistence type="predicted"/>
<comment type="caution">
    <text evidence="1">The sequence shown here is derived from an EMBL/GenBank/DDBJ whole genome shotgun (WGS) entry which is preliminary data.</text>
</comment>
<protein>
    <submittedName>
        <fullName evidence="1">Uncharacterized protein</fullName>
    </submittedName>
</protein>
<evidence type="ECO:0000313" key="1">
    <source>
        <dbReference type="EMBL" id="KKM69287.1"/>
    </source>
</evidence>
<organism evidence="1">
    <name type="scientific">marine sediment metagenome</name>
    <dbReference type="NCBI Taxonomy" id="412755"/>
    <lineage>
        <taxon>unclassified sequences</taxon>
        <taxon>metagenomes</taxon>
        <taxon>ecological metagenomes</taxon>
    </lineage>
</organism>
<dbReference type="EMBL" id="LAZR01010015">
    <property type="protein sequence ID" value="KKM69287.1"/>
    <property type="molecule type" value="Genomic_DNA"/>
</dbReference>
<sequence length="124" mass="13684">FIDLVRNEILVAPSRNTLALPAGEAGNLLNSHARTPPSLRENCVYFTPAELKLAEPTTDAVLGWTEPTIKHLPEHLREAHSVGGSGRRRDSGQGPRFQLQQLLCLLGVFYHPTSIAQPEPREKV</sequence>